<dbReference type="GO" id="GO:0071949">
    <property type="term" value="F:FAD binding"/>
    <property type="evidence" value="ECO:0007669"/>
    <property type="project" value="InterPro"/>
</dbReference>
<evidence type="ECO:0000313" key="5">
    <source>
        <dbReference type="Proteomes" id="UP000063699"/>
    </source>
</evidence>
<dbReference type="OrthoDB" id="9782160at2"/>
<reference evidence="4 5" key="1">
    <citation type="submission" date="2015-07" db="EMBL/GenBank/DDBJ databases">
        <title>Genome sequencing of Kibdelosporangium phytohabitans.</title>
        <authorList>
            <person name="Qin S."/>
            <person name="Xing K."/>
        </authorList>
    </citation>
    <scope>NUCLEOTIDE SEQUENCE [LARGE SCALE GENOMIC DNA]</scope>
    <source>
        <strain evidence="4 5">KLBMP1111</strain>
    </source>
</reference>
<sequence length="365" mass="39088">MTKALIIGGGIAGAVTAMALRRAGMTPVIHEAYATGADDIGAFLTIMRNGMNALEAVDAHQPVIDAGFPATNVEYLDGSGTRIHLNPMRSGARTLKRSALYRVLHDEVTRRGIPLHHGKRLASASIVDGRVHAEFDDGTSADGDLLVGADGIHSATRSIIDPSAPAPRFTGLTIAYGYTRTTSFPLSADAYRMISGSRAFFGYTTAPDGETWWFSRAPELDLATANRQSYVDLLADDDTPAAQIVRSTDDLFITNAYDVPETRLWHNDSMVLVGDAAHAASPAAGQGASMALEDSVILAQCLRDITPTPAAFERYTTIRRARVERLVAESAALGSGANRGAATPPKAEDRHWLYDHEIDWSEPVG</sequence>
<name>A0A0N9HUI1_9PSEU</name>
<keyword evidence="5" id="KW-1185">Reference proteome</keyword>
<dbReference type="Pfam" id="PF01494">
    <property type="entry name" value="FAD_binding_3"/>
    <property type="match status" value="1"/>
</dbReference>
<proteinExistence type="predicted"/>
<dbReference type="RefSeq" id="WP_054289063.1">
    <property type="nucleotide sequence ID" value="NZ_CP012752.1"/>
</dbReference>
<dbReference type="SUPFAM" id="SSF51905">
    <property type="entry name" value="FAD/NAD(P)-binding domain"/>
    <property type="match status" value="1"/>
</dbReference>
<keyword evidence="1" id="KW-0560">Oxidoreductase</keyword>
<evidence type="ECO:0000313" key="4">
    <source>
        <dbReference type="EMBL" id="ALG07092.1"/>
    </source>
</evidence>
<evidence type="ECO:0000259" key="3">
    <source>
        <dbReference type="Pfam" id="PF01494"/>
    </source>
</evidence>
<dbReference type="PANTHER" id="PTHR13789">
    <property type="entry name" value="MONOOXYGENASE"/>
    <property type="match status" value="1"/>
</dbReference>
<keyword evidence="2" id="KW-0503">Monooxygenase</keyword>
<protein>
    <submittedName>
        <fullName evidence="4">FAD-dependent oxidoreductase</fullName>
    </submittedName>
</protein>
<organism evidence="4 5">
    <name type="scientific">Kibdelosporangium phytohabitans</name>
    <dbReference type="NCBI Taxonomy" id="860235"/>
    <lineage>
        <taxon>Bacteria</taxon>
        <taxon>Bacillati</taxon>
        <taxon>Actinomycetota</taxon>
        <taxon>Actinomycetes</taxon>
        <taxon>Pseudonocardiales</taxon>
        <taxon>Pseudonocardiaceae</taxon>
        <taxon>Kibdelosporangium</taxon>
    </lineage>
</organism>
<dbReference type="Proteomes" id="UP000063699">
    <property type="component" value="Chromosome"/>
</dbReference>
<dbReference type="InterPro" id="IPR002938">
    <property type="entry name" value="FAD-bd"/>
</dbReference>
<feature type="domain" description="FAD-binding" evidence="3">
    <location>
        <begin position="2"/>
        <end position="329"/>
    </location>
</feature>
<dbReference type="InterPro" id="IPR036188">
    <property type="entry name" value="FAD/NAD-bd_sf"/>
</dbReference>
<dbReference type="PRINTS" id="PR00420">
    <property type="entry name" value="RNGMNOXGNASE"/>
</dbReference>
<evidence type="ECO:0000256" key="2">
    <source>
        <dbReference type="ARBA" id="ARBA00023033"/>
    </source>
</evidence>
<dbReference type="InterPro" id="IPR050493">
    <property type="entry name" value="FAD-dep_Monooxygenase_BioMet"/>
</dbReference>
<dbReference type="GO" id="GO:0004497">
    <property type="term" value="F:monooxygenase activity"/>
    <property type="evidence" value="ECO:0007669"/>
    <property type="project" value="UniProtKB-KW"/>
</dbReference>
<dbReference type="KEGG" id="kphy:AOZ06_09275"/>
<dbReference type="AlphaFoldDB" id="A0A0N9HUI1"/>
<evidence type="ECO:0000256" key="1">
    <source>
        <dbReference type="ARBA" id="ARBA00023002"/>
    </source>
</evidence>
<gene>
    <name evidence="4" type="ORF">AOZ06_09275</name>
</gene>
<dbReference type="EMBL" id="CP012752">
    <property type="protein sequence ID" value="ALG07092.1"/>
    <property type="molecule type" value="Genomic_DNA"/>
</dbReference>
<dbReference type="Gene3D" id="3.50.50.60">
    <property type="entry name" value="FAD/NAD(P)-binding domain"/>
    <property type="match status" value="1"/>
</dbReference>
<accession>A0A0N9HUI1</accession>
<dbReference type="PANTHER" id="PTHR13789:SF309">
    <property type="entry name" value="PUTATIVE (AFU_ORTHOLOGUE AFUA_6G14510)-RELATED"/>
    <property type="match status" value="1"/>
</dbReference>
<dbReference type="STRING" id="860235.AOZ06_09275"/>